<comment type="caution">
    <text evidence="1">The sequence shown here is derived from an EMBL/GenBank/DDBJ whole genome shotgun (WGS) entry which is preliminary data.</text>
</comment>
<dbReference type="OrthoDB" id="6999272at2"/>
<dbReference type="Proteomes" id="UP000036325">
    <property type="component" value="Unassembled WGS sequence"/>
</dbReference>
<dbReference type="AlphaFoldDB" id="A0A0J6IKE1"/>
<evidence type="ECO:0000313" key="2">
    <source>
        <dbReference type="Proteomes" id="UP000036325"/>
    </source>
</evidence>
<dbReference type="RefSeq" id="WP_048365374.1">
    <property type="nucleotide sequence ID" value="NZ_JYLF01000007.1"/>
</dbReference>
<reference evidence="1 2" key="1">
    <citation type="submission" date="2015-02" db="EMBL/GenBank/DDBJ databases">
        <title>Pseudomonas helleri sp. nov. and Pseudomonas weihenstephanensis sp. nov., isolated from raw cows milk.</title>
        <authorList>
            <person name="von Neubeck M."/>
            <person name="Huptas C."/>
            <person name="Wenning M."/>
            <person name="Scherer S."/>
        </authorList>
    </citation>
    <scope>NUCLEOTIDE SEQUENCE [LARGE SCALE GENOMIC DNA]</scope>
    <source>
        <strain evidence="1 2">DSM 29166</strain>
    </source>
</reference>
<organism evidence="1 2">
    <name type="scientific">Pseudomonas weihenstephanensis</name>
    <dbReference type="NCBI Taxonomy" id="1608994"/>
    <lineage>
        <taxon>Bacteria</taxon>
        <taxon>Pseudomonadati</taxon>
        <taxon>Pseudomonadota</taxon>
        <taxon>Gammaproteobacteria</taxon>
        <taxon>Pseudomonadales</taxon>
        <taxon>Pseudomonadaceae</taxon>
        <taxon>Pseudomonas</taxon>
    </lineage>
</organism>
<accession>A0A0J6IKE1</accession>
<sequence length="338" mass="38028">MDINAGPEQAEVLNTSFDERLPSSRDVAPSPGHEQWEAVKDFQIITANGGNTLYGNGRQQVKVRVLIRVTNALNMPVDIDEQSLASLTLVDTHTHKPLEWGVVQSRDDEVWAFVYDHDPRFTPFPYHGPIKGGLEGGKFSVREFYVSTNASSSISLSASITRHDGKVFYSGLKTEFGTLTLNAVLPAVYQAHHVNIKHVAQRPYRSANIAKVDVYALRMVVDNQRIGIARIYEVYPSTFLKLSEHPDYLGYYATAYLNASPGYYGRYQNFEMPHAVAKYYDVPGELTLLVSYAKKGGRSQVREEHDHWRLDLIDIYGNLHTVRIVSSDESPPRLIVQA</sequence>
<gene>
    <name evidence="1" type="ORF">TU86_16385</name>
</gene>
<evidence type="ECO:0000313" key="1">
    <source>
        <dbReference type="EMBL" id="KMN12597.1"/>
    </source>
</evidence>
<dbReference type="PATRIC" id="fig|1608994.3.peg.3959"/>
<proteinExistence type="predicted"/>
<dbReference type="EMBL" id="JYLF01000007">
    <property type="protein sequence ID" value="KMN12597.1"/>
    <property type="molecule type" value="Genomic_DNA"/>
</dbReference>
<name>A0A0J6IKE1_9PSED</name>
<protein>
    <submittedName>
        <fullName evidence="1">Uncharacterized protein</fullName>
    </submittedName>
</protein>